<dbReference type="KEGG" id="emx:FKV68_18565"/>
<proteinExistence type="predicted"/>
<reference evidence="1 2" key="1">
    <citation type="submission" date="2019-06" db="EMBL/GenBank/DDBJ databases">
        <title>Complete genome sequence of Ensifer mexicanus ITTG R7 isolated from nodules of Acacia angustissima (Mill.) Kuntze.</title>
        <authorList>
            <person name="Rincon-Rosales R."/>
            <person name="Rogel M.A."/>
            <person name="Guerrero G."/>
            <person name="Rincon-Molina C.I."/>
            <person name="Lopez-Lopez A."/>
            <person name="Martinez-Romero E."/>
        </authorList>
    </citation>
    <scope>NUCLEOTIDE SEQUENCE [LARGE SCALE GENOMIC DNA]</scope>
    <source>
        <strain evidence="1 2">ITTG R7</strain>
    </source>
</reference>
<accession>A0A859QJJ8</accession>
<evidence type="ECO:0000313" key="1">
    <source>
        <dbReference type="EMBL" id="QLL63305.1"/>
    </source>
</evidence>
<organism evidence="1 2">
    <name type="scientific">Sinorhizobium mexicanum</name>
    <dbReference type="NCBI Taxonomy" id="375549"/>
    <lineage>
        <taxon>Bacteria</taxon>
        <taxon>Pseudomonadati</taxon>
        <taxon>Pseudomonadota</taxon>
        <taxon>Alphaproteobacteria</taxon>
        <taxon>Hyphomicrobiales</taxon>
        <taxon>Rhizobiaceae</taxon>
        <taxon>Sinorhizobium/Ensifer group</taxon>
        <taxon>Sinorhizobium</taxon>
    </lineage>
</organism>
<keyword evidence="2" id="KW-1185">Reference proteome</keyword>
<evidence type="ECO:0000313" key="2">
    <source>
        <dbReference type="Proteomes" id="UP000510721"/>
    </source>
</evidence>
<dbReference type="RefSeq" id="WP_180939193.1">
    <property type="nucleotide sequence ID" value="NZ_CP041238.1"/>
</dbReference>
<dbReference type="EMBL" id="CP041238">
    <property type="protein sequence ID" value="QLL63305.1"/>
    <property type="molecule type" value="Genomic_DNA"/>
</dbReference>
<name>A0A859QJJ8_9HYPH</name>
<protein>
    <submittedName>
        <fullName evidence="1">Uncharacterized protein</fullName>
    </submittedName>
</protein>
<dbReference type="AlphaFoldDB" id="A0A859QJJ8"/>
<sequence>MSDNRERGRIGAQRVMNRLDLRASFGPKPCTRPKAISHSRAAKVRKFAGIQVFDMAAAHEHASAGPALLADHAQDGHSAGLEESDFATGGLFIGSFEDTTLIKIAFFQWKM</sequence>
<gene>
    <name evidence="1" type="ORF">FKV68_18565</name>
</gene>
<dbReference type="Proteomes" id="UP000510721">
    <property type="component" value="Chromosome"/>
</dbReference>